<evidence type="ECO:0000313" key="6">
    <source>
        <dbReference type="EMBL" id="MDF3833093.1"/>
    </source>
</evidence>
<gene>
    <name evidence="6" type="ORF">P3W85_09040</name>
</gene>
<dbReference type="InterPro" id="IPR012893">
    <property type="entry name" value="HipA-like_C"/>
</dbReference>
<proteinExistence type="inferred from homology"/>
<dbReference type="NCBIfam" id="TIGR03071">
    <property type="entry name" value="couple_hipA"/>
    <property type="match status" value="1"/>
</dbReference>
<organism evidence="6 7">
    <name type="scientific">Cupriavidus basilensis</name>
    <dbReference type="NCBI Taxonomy" id="68895"/>
    <lineage>
        <taxon>Bacteria</taxon>
        <taxon>Pseudomonadati</taxon>
        <taxon>Pseudomonadota</taxon>
        <taxon>Betaproteobacteria</taxon>
        <taxon>Burkholderiales</taxon>
        <taxon>Burkholderiaceae</taxon>
        <taxon>Cupriavidus</taxon>
    </lineage>
</organism>
<dbReference type="Pfam" id="PF07804">
    <property type="entry name" value="HipA_C"/>
    <property type="match status" value="1"/>
</dbReference>
<comment type="similarity">
    <text evidence="1">Belongs to the HipA Ser/Thr kinase family.</text>
</comment>
<protein>
    <submittedName>
        <fullName evidence="6">HipA domain-containing protein</fullName>
    </submittedName>
</protein>
<dbReference type="Proteomes" id="UP001216674">
    <property type="component" value="Unassembled WGS sequence"/>
</dbReference>
<keyword evidence="3" id="KW-0418">Kinase</keyword>
<evidence type="ECO:0000256" key="2">
    <source>
        <dbReference type="ARBA" id="ARBA00022679"/>
    </source>
</evidence>
<evidence type="ECO:0000259" key="4">
    <source>
        <dbReference type="Pfam" id="PF07804"/>
    </source>
</evidence>
<evidence type="ECO:0000256" key="1">
    <source>
        <dbReference type="ARBA" id="ARBA00010164"/>
    </source>
</evidence>
<dbReference type="EMBL" id="JARJLM010000158">
    <property type="protein sequence ID" value="MDF3833093.1"/>
    <property type="molecule type" value="Genomic_DNA"/>
</dbReference>
<evidence type="ECO:0000259" key="5">
    <source>
        <dbReference type="Pfam" id="PF13657"/>
    </source>
</evidence>
<comment type="caution">
    <text evidence="6">The sequence shown here is derived from an EMBL/GenBank/DDBJ whole genome shotgun (WGS) entry which is preliminary data.</text>
</comment>
<dbReference type="PANTHER" id="PTHR37419">
    <property type="entry name" value="SERINE/THREONINE-PROTEIN KINASE TOXIN HIPA"/>
    <property type="match status" value="1"/>
</dbReference>
<dbReference type="Pfam" id="PF13657">
    <property type="entry name" value="Couple_hipA"/>
    <property type="match status" value="1"/>
</dbReference>
<feature type="domain" description="HipA-like C-terminal" evidence="4">
    <location>
        <begin position="146"/>
        <end position="388"/>
    </location>
</feature>
<keyword evidence="2" id="KW-0808">Transferase</keyword>
<dbReference type="RefSeq" id="WP_276264526.1">
    <property type="nucleotide sequence ID" value="NZ_JARJLM010000158.1"/>
</dbReference>
<keyword evidence="7" id="KW-1185">Reference proteome</keyword>
<reference evidence="6 7" key="1">
    <citation type="submission" date="2023-03" db="EMBL/GenBank/DDBJ databases">
        <title>Draft assemblies of triclosan tolerant bacteria isolated from returned activated sludge.</title>
        <authorList>
            <person name="Van Hamelsveld S."/>
        </authorList>
    </citation>
    <scope>NUCLEOTIDE SEQUENCE [LARGE SCALE GENOMIC DNA]</scope>
    <source>
        <strain evidence="6 7">GW210010_S58</strain>
    </source>
</reference>
<dbReference type="InterPro" id="IPR052028">
    <property type="entry name" value="HipA_Ser/Thr_kinase"/>
</dbReference>
<dbReference type="PANTHER" id="PTHR37419:SF1">
    <property type="entry name" value="SERINE_THREONINE-PROTEIN KINASE TOXIN HIPA"/>
    <property type="match status" value="1"/>
</dbReference>
<accession>A0ABT6AKF3</accession>
<dbReference type="InterPro" id="IPR017508">
    <property type="entry name" value="HipA_N1"/>
</dbReference>
<sequence>MATHPLSVYDGPDLVGTVHYDALEDSFSFAYDEAWRTAARGYPLSPAIPFDQPAGSASIRRFIENLLPEGRALDIASVYGQVSKNNVYGLIRQLGGETAGALSFHADAPPQPVAPRLREISADELNQRIREREQVPFSVWDGRVRLSIAGHQDKLAVFMDGDRMYLADGAAVASTHIVKPESAHDSASCMVANEHFCMTLAGRLGLPVAPVSIRRIPSPILLVTRFDRMKENGGVRRLHIVDACQALDLPVSYKYERNFGATKDVAAIRDGISFERLFSLRDKTVDRAIAQRIILQWATFQFLIGNSDAHGKNFSFFCTRAGLTPAPFYDLVSVVQYDRFMHELAMAIGDEFDMARVTPFAFADFMSRIGIRRPTAIRIMTSLARAAAMHAARQAADPLYIEDERDMAHAIAALVQRQAAILVDMAPDILAVDGSLL</sequence>
<evidence type="ECO:0000313" key="7">
    <source>
        <dbReference type="Proteomes" id="UP001216674"/>
    </source>
</evidence>
<evidence type="ECO:0000256" key="3">
    <source>
        <dbReference type="ARBA" id="ARBA00022777"/>
    </source>
</evidence>
<name>A0ABT6AKF3_9BURK</name>
<feature type="domain" description="HipA N-terminal subdomain 1" evidence="5">
    <location>
        <begin position="8"/>
        <end position="104"/>
    </location>
</feature>
<dbReference type="Gene3D" id="1.10.1070.20">
    <property type="match status" value="1"/>
</dbReference>